<comment type="pathway">
    <text evidence="4">Amino-acid biosynthesis; L-methionine biosynthesis via salvage pathway; S-methyl-5-thio-alpha-D-ribose 1-phosphate from S-methyl-5'-thioadenosine (phosphorylase route): step 1/1.</text>
</comment>
<feature type="binding site" evidence="4">
    <location>
        <begin position="214"/>
        <end position="216"/>
    </location>
    <ligand>
        <name>substrate</name>
    </ligand>
</feature>
<evidence type="ECO:0000256" key="2">
    <source>
        <dbReference type="ARBA" id="ARBA00022679"/>
    </source>
</evidence>
<comment type="similarity">
    <text evidence="4">Belongs to the PNP/MTAP phosphorylase family. MTAP subfamily.</text>
</comment>
<dbReference type="NCBIfam" id="TIGR01694">
    <property type="entry name" value="MTAP"/>
    <property type="match status" value="1"/>
</dbReference>
<evidence type="ECO:0000256" key="4">
    <source>
        <dbReference type="HAMAP-Rule" id="MF_03155"/>
    </source>
</evidence>
<dbReference type="InterPro" id="IPR000845">
    <property type="entry name" value="Nucleoside_phosphorylase_d"/>
</dbReference>
<feature type="binding site" evidence="4">
    <location>
        <begin position="54"/>
        <end position="55"/>
    </location>
    <ligand>
        <name>phosphate</name>
        <dbReference type="ChEBI" id="CHEBI:43474"/>
    </ligand>
</feature>
<proteinExistence type="inferred from homology"/>
<keyword evidence="4" id="KW-0539">Nucleus</keyword>
<name>A0A9Q1BB29_HOLLE</name>
<dbReference type="GO" id="GO:0005829">
    <property type="term" value="C:cytosol"/>
    <property type="evidence" value="ECO:0007669"/>
    <property type="project" value="TreeGrafter"/>
</dbReference>
<evidence type="ECO:0000256" key="1">
    <source>
        <dbReference type="ARBA" id="ARBA00022676"/>
    </source>
</evidence>
<feature type="binding site" evidence="4">
    <location>
        <position position="191"/>
    </location>
    <ligand>
        <name>phosphate</name>
        <dbReference type="ChEBI" id="CHEBI:43474"/>
    </ligand>
</feature>
<keyword evidence="2 4" id="KW-0808">Transferase</keyword>
<comment type="subcellular location">
    <subcellularLocation>
        <location evidence="4">Cytoplasm</location>
    </subcellularLocation>
    <subcellularLocation>
        <location evidence="4">Nucleus</location>
    </subcellularLocation>
</comment>
<gene>
    <name evidence="6" type="ORF">HOLleu_43437</name>
</gene>
<dbReference type="SUPFAM" id="SSF53167">
    <property type="entry name" value="Purine and uridine phosphorylases"/>
    <property type="match status" value="1"/>
</dbReference>
<dbReference type="InterPro" id="IPR035994">
    <property type="entry name" value="Nucleoside_phosphorylase_sf"/>
</dbReference>
<keyword evidence="1 4" id="KW-0328">Glycosyltransferase</keyword>
<dbReference type="PANTHER" id="PTHR42679">
    <property type="entry name" value="S-METHYL-5'-THIOADENOSINE PHOSPHORYLASE"/>
    <property type="match status" value="1"/>
</dbReference>
<dbReference type="GO" id="GO:0019509">
    <property type="term" value="P:L-methionine salvage from methylthioadenosine"/>
    <property type="evidence" value="ECO:0007669"/>
    <property type="project" value="UniProtKB-UniRule"/>
</dbReference>
<keyword evidence="3 4" id="KW-0660">Purine salvage</keyword>
<keyword evidence="7" id="KW-1185">Reference proteome</keyword>
<sequence length="274" mass="30496">MASIKVGIIGGTGLDNPDILLERTEKRVITAYGEPSDSLVCGKIGNVDCVLLARHNRQHGVSPSFINYRANVLALKEEGCTHLVVTTACGSLQEHIHPGEIVILDQFIDRTYRRECSFYDGKEGHLKGVCHIAMGHPFCEPLRELLVETVKSLNISCHHKGTVVTIEGPRFSTRAESKLFKSWGADVINMTTVPEVVLANEMGLPYAAIAMPTDYDSWKEDEDHVDVELVRKTLKKNSENAMKILKAFIPKLATTDWQPILNSWKERAEKAVFA</sequence>
<dbReference type="GO" id="GO:0017061">
    <property type="term" value="F:S-methyl-5-thioadenosine phosphorylase activity"/>
    <property type="evidence" value="ECO:0007669"/>
    <property type="project" value="UniProtKB-UniRule"/>
</dbReference>
<accession>A0A9Q1BB29</accession>
<dbReference type="GO" id="GO:0006166">
    <property type="term" value="P:purine ribonucleoside salvage"/>
    <property type="evidence" value="ECO:0007669"/>
    <property type="project" value="UniProtKB-KW"/>
</dbReference>
<dbReference type="EMBL" id="JAIZAY010000306">
    <property type="protein sequence ID" value="KAJ8018529.1"/>
    <property type="molecule type" value="Genomic_DNA"/>
</dbReference>
<feature type="site" description="Important for substrate specificity" evidence="4">
    <location>
        <position position="227"/>
    </location>
</feature>
<feature type="binding site" evidence="4">
    <location>
        <begin position="87"/>
        <end position="88"/>
    </location>
    <ligand>
        <name>phosphate</name>
        <dbReference type="ChEBI" id="CHEBI:43474"/>
    </ligand>
</feature>
<evidence type="ECO:0000259" key="5">
    <source>
        <dbReference type="Pfam" id="PF01048"/>
    </source>
</evidence>
<dbReference type="GO" id="GO:0005634">
    <property type="term" value="C:nucleus"/>
    <property type="evidence" value="ECO:0007669"/>
    <property type="project" value="UniProtKB-SubCell"/>
</dbReference>
<feature type="binding site" evidence="4">
    <location>
        <position position="190"/>
    </location>
    <ligand>
        <name>substrate</name>
    </ligand>
</feature>
<evidence type="ECO:0000313" key="6">
    <source>
        <dbReference type="EMBL" id="KAJ8018529.1"/>
    </source>
</evidence>
<organism evidence="6 7">
    <name type="scientific">Holothuria leucospilota</name>
    <name type="common">Black long sea cucumber</name>
    <name type="synonym">Mertensiothuria leucospilota</name>
    <dbReference type="NCBI Taxonomy" id="206669"/>
    <lineage>
        <taxon>Eukaryota</taxon>
        <taxon>Metazoa</taxon>
        <taxon>Echinodermata</taxon>
        <taxon>Eleutherozoa</taxon>
        <taxon>Echinozoa</taxon>
        <taxon>Holothuroidea</taxon>
        <taxon>Aspidochirotacea</taxon>
        <taxon>Aspidochirotida</taxon>
        <taxon>Holothuriidae</taxon>
        <taxon>Holothuria</taxon>
    </lineage>
</organism>
<dbReference type="Gene3D" id="3.40.50.1580">
    <property type="entry name" value="Nucleoside phosphorylase domain"/>
    <property type="match status" value="1"/>
</dbReference>
<protein>
    <recommendedName>
        <fullName evidence="4">S-methyl-5'-thioadenosine phosphorylase</fullName>
        <ecNumber evidence="4">2.4.2.28</ecNumber>
    </recommendedName>
    <alternativeName>
        <fullName evidence="4">5'-methylthioadenosine phosphorylase</fullName>
        <shortName evidence="4">MTA phosphorylase</shortName>
        <shortName evidence="4">MTAP</shortName>
        <shortName evidence="4">MTAPase</shortName>
    </alternativeName>
</protein>
<dbReference type="InterPro" id="IPR010044">
    <property type="entry name" value="MTAP"/>
</dbReference>
<dbReference type="HAMAP" id="MF_01963">
    <property type="entry name" value="MTAP"/>
    <property type="match status" value="1"/>
</dbReference>
<feature type="site" description="Important for substrate specificity" evidence="4">
    <location>
        <position position="172"/>
    </location>
</feature>
<dbReference type="EC" id="2.4.2.28" evidence="4"/>
<comment type="catalytic activity">
    <reaction evidence="4">
        <text>S-methyl-5'-thioadenosine + phosphate = 5-(methylsulfanyl)-alpha-D-ribose 1-phosphate + adenine</text>
        <dbReference type="Rhea" id="RHEA:11852"/>
        <dbReference type="ChEBI" id="CHEBI:16708"/>
        <dbReference type="ChEBI" id="CHEBI:17509"/>
        <dbReference type="ChEBI" id="CHEBI:43474"/>
        <dbReference type="ChEBI" id="CHEBI:58533"/>
        <dbReference type="EC" id="2.4.2.28"/>
    </reaction>
</comment>
<dbReference type="CDD" id="cd09010">
    <property type="entry name" value="MTAP_SsMTAPII_like_MTIP"/>
    <property type="match status" value="1"/>
</dbReference>
<dbReference type="OrthoDB" id="431409at2759"/>
<dbReference type="PANTHER" id="PTHR42679:SF2">
    <property type="entry name" value="S-METHYL-5'-THIOADENOSINE PHOSPHORYLASE"/>
    <property type="match status" value="1"/>
</dbReference>
<reference evidence="6" key="1">
    <citation type="submission" date="2021-10" db="EMBL/GenBank/DDBJ databases">
        <title>Tropical sea cucumber genome reveals ecological adaptation and Cuvierian tubules defense mechanism.</title>
        <authorList>
            <person name="Chen T."/>
        </authorList>
    </citation>
    <scope>NUCLEOTIDE SEQUENCE</scope>
    <source>
        <strain evidence="6">Nanhai2018</strain>
        <tissue evidence="6">Muscle</tissue>
    </source>
</reference>
<evidence type="ECO:0000313" key="7">
    <source>
        <dbReference type="Proteomes" id="UP001152320"/>
    </source>
</evidence>
<evidence type="ECO:0000256" key="3">
    <source>
        <dbReference type="ARBA" id="ARBA00022726"/>
    </source>
</evidence>
<comment type="function">
    <text evidence="4">Catalyzes the reversible phosphorylation of S-methyl-5'-thioadenosine (MTA) to adenine and 5-methylthioribose-1-phosphate. Involved in the breakdown of MTA, a major by-product of polyamine biosynthesis. Responsible for the first step in the methionine salvage pathway after MTA has been generated from S-adenosylmethionine. Has broad substrate specificity with 6-aminopurine nucleosides as preferred substrates.</text>
</comment>
<keyword evidence="4" id="KW-0963">Cytoplasm</keyword>
<feature type="binding site" evidence="4">
    <location>
        <position position="12"/>
    </location>
    <ligand>
        <name>phosphate</name>
        <dbReference type="ChEBI" id="CHEBI:43474"/>
    </ligand>
</feature>
<dbReference type="FunFam" id="3.40.50.1580:FF:000012">
    <property type="entry name" value="Probable 6-oxopurine nucleoside phosphorylase"/>
    <property type="match status" value="1"/>
</dbReference>
<comment type="caution">
    <text evidence="6">The sequence shown here is derived from an EMBL/GenBank/DDBJ whole genome shotgun (WGS) entry which is preliminary data.</text>
</comment>
<dbReference type="Proteomes" id="UP001152320">
    <property type="component" value="Unassembled WGS sequence"/>
</dbReference>
<dbReference type="AlphaFoldDB" id="A0A9Q1BB29"/>
<dbReference type="Pfam" id="PF01048">
    <property type="entry name" value="PNP_UDP_1"/>
    <property type="match status" value="1"/>
</dbReference>
<feature type="domain" description="Nucleoside phosphorylase" evidence="5">
    <location>
        <begin position="5"/>
        <end position="249"/>
    </location>
</feature>
<comment type="subunit">
    <text evidence="4">Homotrimer.</text>
</comment>